<dbReference type="InterPro" id="IPR010982">
    <property type="entry name" value="Lambda_DNA-bd_dom_sf"/>
</dbReference>
<dbReference type="NCBIfam" id="TIGR03831">
    <property type="entry name" value="YgiT_finger"/>
    <property type="match status" value="1"/>
</dbReference>
<dbReference type="EMBL" id="BSDR01000001">
    <property type="protein sequence ID" value="GLI35010.1"/>
    <property type="molecule type" value="Genomic_DNA"/>
</dbReference>
<dbReference type="InterPro" id="IPR032758">
    <property type="entry name" value="MqsA/HigA-2"/>
</dbReference>
<dbReference type="RefSeq" id="WP_281794518.1">
    <property type="nucleotide sequence ID" value="NZ_BSDR01000001.1"/>
</dbReference>
<dbReference type="Gene3D" id="3.10.20.860">
    <property type="match status" value="1"/>
</dbReference>
<name>A0A9W6L969_9BACT</name>
<dbReference type="NCBIfam" id="TIGR03830">
    <property type="entry name" value="CxxCG_CxxCG_HTH"/>
    <property type="match status" value="1"/>
</dbReference>
<dbReference type="PROSITE" id="PS50943">
    <property type="entry name" value="HTH_CROC1"/>
    <property type="match status" value="1"/>
</dbReference>
<dbReference type="InterPro" id="IPR001387">
    <property type="entry name" value="Cro/C1-type_HTH"/>
</dbReference>
<accession>A0A9W6L969</accession>
<dbReference type="Pfam" id="PF15731">
    <property type="entry name" value="MqsA_antitoxin"/>
    <property type="match status" value="1"/>
</dbReference>
<dbReference type="InterPro" id="IPR022453">
    <property type="entry name" value="Znf_MqsA-type"/>
</dbReference>
<dbReference type="Gene3D" id="1.10.260.40">
    <property type="entry name" value="lambda repressor-like DNA-binding domains"/>
    <property type="match status" value="1"/>
</dbReference>
<dbReference type="Proteomes" id="UP001144372">
    <property type="component" value="Unassembled WGS sequence"/>
</dbReference>
<proteinExistence type="predicted"/>
<dbReference type="SUPFAM" id="SSF47413">
    <property type="entry name" value="lambda repressor-like DNA-binding domains"/>
    <property type="match status" value="1"/>
</dbReference>
<dbReference type="CDD" id="cd00093">
    <property type="entry name" value="HTH_XRE"/>
    <property type="match status" value="1"/>
</dbReference>
<dbReference type="AlphaFoldDB" id="A0A9W6L969"/>
<evidence type="ECO:0000313" key="2">
    <source>
        <dbReference type="EMBL" id="GLI35010.1"/>
    </source>
</evidence>
<reference evidence="2" key="1">
    <citation type="submission" date="2022-12" db="EMBL/GenBank/DDBJ databases">
        <title>Reference genome sequencing for broad-spectrum identification of bacterial and archaeal isolates by mass spectrometry.</title>
        <authorList>
            <person name="Sekiguchi Y."/>
            <person name="Tourlousse D.M."/>
        </authorList>
    </citation>
    <scope>NUCLEOTIDE SEQUENCE</scope>
    <source>
        <strain evidence="2">ASRB1</strain>
    </source>
</reference>
<keyword evidence="3" id="KW-1185">Reference proteome</keyword>
<dbReference type="SMART" id="SM00530">
    <property type="entry name" value="HTH_XRE"/>
    <property type="match status" value="1"/>
</dbReference>
<dbReference type="GO" id="GO:0003677">
    <property type="term" value="F:DNA binding"/>
    <property type="evidence" value="ECO:0007669"/>
    <property type="project" value="InterPro"/>
</dbReference>
<sequence length="162" mass="18332">MDRSGKCPTCGSEHFLFEKSHHHFLESGLENVHLTNVEIGTCADCGEKVVSIPHSTELMRLIGQSILLKPTSLNGAEIRFLRKNLYLKINEFAQLLGVDRVTVSRWENEHEKPSRSADRLVRLTYALEAKIGEGVVEELRKNLRKEEIESTVDFFVSLPLAS</sequence>
<protein>
    <recommendedName>
        <fullName evidence="1">HTH cro/C1-type domain-containing protein</fullName>
    </recommendedName>
</protein>
<dbReference type="InterPro" id="IPR022452">
    <property type="entry name" value="MqsA"/>
</dbReference>
<evidence type="ECO:0000259" key="1">
    <source>
        <dbReference type="PROSITE" id="PS50943"/>
    </source>
</evidence>
<organism evidence="2 3">
    <name type="scientific">Desulforhabdus amnigena</name>
    <dbReference type="NCBI Taxonomy" id="40218"/>
    <lineage>
        <taxon>Bacteria</taxon>
        <taxon>Pseudomonadati</taxon>
        <taxon>Thermodesulfobacteriota</taxon>
        <taxon>Syntrophobacteria</taxon>
        <taxon>Syntrophobacterales</taxon>
        <taxon>Syntrophobacteraceae</taxon>
        <taxon>Desulforhabdus</taxon>
    </lineage>
</organism>
<gene>
    <name evidence="2" type="ORF">DAMNIGENAA_24430</name>
</gene>
<comment type="caution">
    <text evidence="2">The sequence shown here is derived from an EMBL/GenBank/DDBJ whole genome shotgun (WGS) entry which is preliminary data.</text>
</comment>
<evidence type="ECO:0000313" key="3">
    <source>
        <dbReference type="Proteomes" id="UP001144372"/>
    </source>
</evidence>
<feature type="domain" description="HTH cro/C1-type" evidence="1">
    <location>
        <begin position="78"/>
        <end position="114"/>
    </location>
</feature>